<dbReference type="SMART" id="SM00866">
    <property type="entry name" value="UTRA"/>
    <property type="match status" value="1"/>
</dbReference>
<evidence type="ECO:0000256" key="3">
    <source>
        <dbReference type="ARBA" id="ARBA00023163"/>
    </source>
</evidence>
<dbReference type="InterPro" id="IPR012770">
    <property type="entry name" value="TreR"/>
</dbReference>
<keyword evidence="7" id="KW-1185">Reference proteome</keyword>
<keyword evidence="3" id="KW-0804">Transcription</keyword>
<feature type="domain" description="HTH gntR-type" evidence="5">
    <location>
        <begin position="1"/>
        <end position="69"/>
    </location>
</feature>
<evidence type="ECO:0000256" key="4">
    <source>
        <dbReference type="NCBIfam" id="TIGR02404"/>
    </source>
</evidence>
<evidence type="ECO:0000313" key="7">
    <source>
        <dbReference type="Proteomes" id="UP000198556"/>
    </source>
</evidence>
<dbReference type="Pfam" id="PF00392">
    <property type="entry name" value="GntR"/>
    <property type="match status" value="1"/>
</dbReference>
<dbReference type="PANTHER" id="PTHR44846:SF12">
    <property type="entry name" value="HTH-TYPE TRANSCRIPTIONAL REGULATOR TRER"/>
    <property type="match status" value="1"/>
</dbReference>
<dbReference type="InterPro" id="IPR000524">
    <property type="entry name" value="Tscrpt_reg_HTH_GntR"/>
</dbReference>
<accession>A0A1H9LN68</accession>
<evidence type="ECO:0000259" key="5">
    <source>
        <dbReference type="PROSITE" id="PS50949"/>
    </source>
</evidence>
<evidence type="ECO:0000256" key="1">
    <source>
        <dbReference type="ARBA" id="ARBA00023015"/>
    </source>
</evidence>
<dbReference type="PROSITE" id="PS50949">
    <property type="entry name" value="HTH_GNTR"/>
    <property type="match status" value="1"/>
</dbReference>
<dbReference type="Proteomes" id="UP000198556">
    <property type="component" value="Unassembled WGS sequence"/>
</dbReference>
<proteinExistence type="predicted"/>
<protein>
    <recommendedName>
        <fullName evidence="4">Trehalose operon repressor</fullName>
    </recommendedName>
</protein>
<evidence type="ECO:0000256" key="2">
    <source>
        <dbReference type="ARBA" id="ARBA00023125"/>
    </source>
</evidence>
<dbReference type="Gene3D" id="1.10.10.10">
    <property type="entry name" value="Winged helix-like DNA-binding domain superfamily/Winged helix DNA-binding domain"/>
    <property type="match status" value="1"/>
</dbReference>
<dbReference type="InterPro" id="IPR028978">
    <property type="entry name" value="Chorismate_lyase_/UTRA_dom_sf"/>
</dbReference>
<dbReference type="SUPFAM" id="SSF64288">
    <property type="entry name" value="Chorismate lyase-like"/>
    <property type="match status" value="1"/>
</dbReference>
<dbReference type="Pfam" id="PF07702">
    <property type="entry name" value="UTRA"/>
    <property type="match status" value="1"/>
</dbReference>
<name>A0A1H9LN68_9LACT</name>
<dbReference type="PRINTS" id="PR00035">
    <property type="entry name" value="HTHGNTR"/>
</dbReference>
<dbReference type="GO" id="GO:0003700">
    <property type="term" value="F:DNA-binding transcription factor activity"/>
    <property type="evidence" value="ECO:0007669"/>
    <property type="project" value="UniProtKB-UniRule"/>
</dbReference>
<dbReference type="InterPro" id="IPR036388">
    <property type="entry name" value="WH-like_DNA-bd_sf"/>
</dbReference>
<dbReference type="InterPro" id="IPR050679">
    <property type="entry name" value="Bact_HTH_transcr_reg"/>
</dbReference>
<gene>
    <name evidence="6" type="ORF">SAMN05421767_12024</name>
</gene>
<dbReference type="SMART" id="SM00345">
    <property type="entry name" value="HTH_GNTR"/>
    <property type="match status" value="1"/>
</dbReference>
<dbReference type="InterPro" id="IPR036390">
    <property type="entry name" value="WH_DNA-bd_sf"/>
</dbReference>
<dbReference type="PANTHER" id="PTHR44846">
    <property type="entry name" value="MANNOSYL-D-GLYCERATE TRANSPORT/METABOLISM SYSTEM REPRESSOR MNGR-RELATED"/>
    <property type="match status" value="1"/>
</dbReference>
<dbReference type="GO" id="GO:0045892">
    <property type="term" value="P:negative regulation of DNA-templated transcription"/>
    <property type="evidence" value="ECO:0007669"/>
    <property type="project" value="TreeGrafter"/>
</dbReference>
<dbReference type="AlphaFoldDB" id="A0A1H9LN68"/>
<dbReference type="CDD" id="cd07377">
    <property type="entry name" value="WHTH_GntR"/>
    <property type="match status" value="1"/>
</dbReference>
<reference evidence="6 7" key="1">
    <citation type="submission" date="2016-10" db="EMBL/GenBank/DDBJ databases">
        <authorList>
            <person name="de Groot N.N."/>
        </authorList>
    </citation>
    <scope>NUCLEOTIDE SEQUENCE [LARGE SCALE GENOMIC DNA]</scope>
    <source>
        <strain evidence="6 7">DSM 15827</strain>
    </source>
</reference>
<dbReference type="InterPro" id="IPR011663">
    <property type="entry name" value="UTRA"/>
</dbReference>
<sequence>MKLHEKIYFELKEKIESGTYPVGSLLPSEHELVANFQVSRETIRKALRNLLEHGYIQKKQGKGSIVLDVKRYNFPVSGLVSFKELQAKQAIPSRTIVVKNERVKAPKHLVEAGLVTEDEEMILLVRQREINGEVIILDKDYIKCLSKEMHLPNEQMAISLYDYLEGDIGLLIAYAKKEFNVEPITKEDCELMALGQDTHVVVVRSEVFLEDTSFIQYSESRHRLDKFKFVDFARRQHA</sequence>
<organism evidence="6 7">
    <name type="scientific">Granulicatella balaenopterae</name>
    <dbReference type="NCBI Taxonomy" id="137733"/>
    <lineage>
        <taxon>Bacteria</taxon>
        <taxon>Bacillati</taxon>
        <taxon>Bacillota</taxon>
        <taxon>Bacilli</taxon>
        <taxon>Lactobacillales</taxon>
        <taxon>Carnobacteriaceae</taxon>
        <taxon>Granulicatella</taxon>
    </lineage>
</organism>
<dbReference type="SUPFAM" id="SSF46785">
    <property type="entry name" value="Winged helix' DNA-binding domain"/>
    <property type="match status" value="1"/>
</dbReference>
<dbReference type="NCBIfam" id="TIGR02404">
    <property type="entry name" value="trehalos_R_Bsub"/>
    <property type="match status" value="1"/>
</dbReference>
<keyword evidence="2" id="KW-0238">DNA-binding</keyword>
<keyword evidence="1" id="KW-0805">Transcription regulation</keyword>
<dbReference type="EMBL" id="FOGF01000020">
    <property type="protein sequence ID" value="SER12585.1"/>
    <property type="molecule type" value="Genomic_DNA"/>
</dbReference>
<evidence type="ECO:0000313" key="6">
    <source>
        <dbReference type="EMBL" id="SER12585.1"/>
    </source>
</evidence>
<dbReference type="STRING" id="137733.SAMN05421767_12024"/>
<dbReference type="Gene3D" id="3.40.1410.10">
    <property type="entry name" value="Chorismate lyase-like"/>
    <property type="match status" value="1"/>
</dbReference>
<dbReference type="GO" id="GO:0003677">
    <property type="term" value="F:DNA binding"/>
    <property type="evidence" value="ECO:0007669"/>
    <property type="project" value="UniProtKB-UniRule"/>
</dbReference>